<evidence type="ECO:0000313" key="1">
    <source>
        <dbReference type="EnsemblPlants" id="ORUFI12G01190.1"/>
    </source>
</evidence>
<reference evidence="1" key="2">
    <citation type="submission" date="2015-06" db="UniProtKB">
        <authorList>
            <consortium name="EnsemblPlants"/>
        </authorList>
    </citation>
    <scope>IDENTIFICATION</scope>
</reference>
<dbReference type="AlphaFoldDB" id="A0A0E0RCX8"/>
<dbReference type="Gramene" id="ORUFI12G01190.1">
    <property type="protein sequence ID" value="ORUFI12G01190.1"/>
    <property type="gene ID" value="ORUFI12G01190"/>
</dbReference>
<keyword evidence="2" id="KW-1185">Reference proteome</keyword>
<sequence length="213" mass="23823">MSFSDAEEPLDQNIMVSLNDIEKPILDEVSKENHILEEDGKESHILDVDGKESHILDVDVLEHESLRSSYKEQKRAVRKSILRSLSGGLVIRCRLKLQCHTTMATNGGNTGRSTSTTPNTQGYAVYKYRIRRYMDSEIRAIMAQYMPLDNQGDTTRVTAPAPTTVHDADGTPSVDTLLLQLRELGVREDHGIRLAALPPPPLPLPRHRRSASD</sequence>
<dbReference type="EnsemblPlants" id="ORUFI12G01190.1">
    <property type="protein sequence ID" value="ORUFI12G01190.1"/>
    <property type="gene ID" value="ORUFI12G01190"/>
</dbReference>
<reference evidence="2" key="1">
    <citation type="submission" date="2013-06" db="EMBL/GenBank/DDBJ databases">
        <authorList>
            <person name="Zhao Q."/>
        </authorList>
    </citation>
    <scope>NUCLEOTIDE SEQUENCE</scope>
    <source>
        <strain evidence="2">cv. W1943</strain>
    </source>
</reference>
<organism evidence="1 2">
    <name type="scientific">Oryza rufipogon</name>
    <name type="common">Brownbeard rice</name>
    <name type="synonym">Asian wild rice</name>
    <dbReference type="NCBI Taxonomy" id="4529"/>
    <lineage>
        <taxon>Eukaryota</taxon>
        <taxon>Viridiplantae</taxon>
        <taxon>Streptophyta</taxon>
        <taxon>Embryophyta</taxon>
        <taxon>Tracheophyta</taxon>
        <taxon>Spermatophyta</taxon>
        <taxon>Magnoliopsida</taxon>
        <taxon>Liliopsida</taxon>
        <taxon>Poales</taxon>
        <taxon>Poaceae</taxon>
        <taxon>BOP clade</taxon>
        <taxon>Oryzoideae</taxon>
        <taxon>Oryzeae</taxon>
        <taxon>Oryzinae</taxon>
        <taxon>Oryza</taxon>
    </lineage>
</organism>
<accession>A0A0E0RCX8</accession>
<dbReference type="STRING" id="4529.A0A0E0RCX8"/>
<protein>
    <submittedName>
        <fullName evidence="1">Uncharacterized protein</fullName>
    </submittedName>
</protein>
<dbReference type="HOGENOM" id="CLU_1296196_0_0_1"/>
<proteinExistence type="predicted"/>
<dbReference type="Proteomes" id="UP000008022">
    <property type="component" value="Unassembled WGS sequence"/>
</dbReference>
<evidence type="ECO:0000313" key="2">
    <source>
        <dbReference type="Proteomes" id="UP000008022"/>
    </source>
</evidence>
<name>A0A0E0RCX8_ORYRU</name>